<dbReference type="KEGG" id="kak:Kalk_10365"/>
<dbReference type="PANTHER" id="PTHR45138">
    <property type="entry name" value="REGULATORY COMPONENTS OF SENSORY TRANSDUCTION SYSTEM"/>
    <property type="match status" value="1"/>
</dbReference>
<dbReference type="Pfam" id="PF00990">
    <property type="entry name" value="GGDEF"/>
    <property type="match status" value="1"/>
</dbReference>
<feature type="coiled-coil region" evidence="4">
    <location>
        <begin position="411"/>
        <end position="438"/>
    </location>
</feature>
<dbReference type="RefSeq" id="WP_101894179.1">
    <property type="nucleotide sequence ID" value="NZ_CP022684.1"/>
</dbReference>
<dbReference type="InterPro" id="IPR048516">
    <property type="entry name" value="DGCcoil"/>
</dbReference>
<evidence type="ECO:0000256" key="4">
    <source>
        <dbReference type="SAM" id="Coils"/>
    </source>
</evidence>
<sequence length="599" mass="67925">MSENNTQNWKDKYLTALEEFELCQKKDSQRLDLLRRGLVRVSLAADGLDPALDEQLDEIRTGLRGGRDIQTLEPVVAQLERTIVALDDRRKDEHGELRNLIDTQLEQYLAMSLPRADKSTIKKLRKSLPQLLSGSGNLADIIKSLNQANGQVIRHLSQRIEELGEGKSGLLSRLFRNAGNDKIDSDKIGSDSTDDDNNDDDNDSIVIDNPDFENPAISASDQEEYGIDPKDSDEASDSAPPPPTSDMPLAQHDPELLQRLGHILCGLLEQLEVPPDYSSRKEQLVDRIKAPFPLDHLPEFLDETTQLVASTRMVAQKEFEGFLVALHQRLNDIQEFLVTARQGEERSLQNQEKLDQDVRQELADMKVTVEGSNDLGKLKLDIESMVNRIVAAVDLFHSEEKQRRDAVFEHIEALGQRMASMEGEALELKNNLETQRLEALRDALTELPNRAAYDDQIDSEFTRWRRHSRPLSIAIIDIDHFKQVNDTLGHLRGDKVLKLVAREVSRRIRNEDFVARYGGEEFVAIMPETDLESAYAAMEKVRLAIEECPFNFNQQRIPITASFGIATFHEGDEIETCFERADKALYKAKENGRNRIERG</sequence>
<dbReference type="GO" id="GO:0052621">
    <property type="term" value="F:diguanylate cyclase activity"/>
    <property type="evidence" value="ECO:0007669"/>
    <property type="project" value="UniProtKB-EC"/>
</dbReference>
<dbReference type="PANTHER" id="PTHR45138:SF9">
    <property type="entry name" value="DIGUANYLATE CYCLASE DGCM-RELATED"/>
    <property type="match status" value="1"/>
</dbReference>
<dbReference type="PROSITE" id="PS50887">
    <property type="entry name" value="GGDEF"/>
    <property type="match status" value="1"/>
</dbReference>
<dbReference type="AlphaFoldDB" id="A0A2K9LKB0"/>
<gene>
    <name evidence="7" type="ORF">Kalk_10365</name>
</gene>
<dbReference type="SMART" id="SM00267">
    <property type="entry name" value="GGDEF"/>
    <property type="match status" value="1"/>
</dbReference>
<dbReference type="InterPro" id="IPR029787">
    <property type="entry name" value="Nucleotide_cyclase"/>
</dbReference>
<accession>A0A2K9LKB0</accession>
<proteinExistence type="predicted"/>
<feature type="domain" description="GGDEF" evidence="6">
    <location>
        <begin position="469"/>
        <end position="599"/>
    </location>
</feature>
<evidence type="ECO:0000313" key="8">
    <source>
        <dbReference type="Proteomes" id="UP000235116"/>
    </source>
</evidence>
<protein>
    <recommendedName>
        <fullName evidence="2">diguanylate cyclase</fullName>
        <ecNumber evidence="2">2.7.7.65</ecNumber>
    </recommendedName>
</protein>
<feature type="region of interest" description="Disordered" evidence="5">
    <location>
        <begin position="181"/>
        <end position="250"/>
    </location>
</feature>
<evidence type="ECO:0000256" key="5">
    <source>
        <dbReference type="SAM" id="MobiDB-lite"/>
    </source>
</evidence>
<dbReference type="EMBL" id="CP022684">
    <property type="protein sequence ID" value="AUM12796.1"/>
    <property type="molecule type" value="Genomic_DNA"/>
</dbReference>
<dbReference type="InterPro" id="IPR000160">
    <property type="entry name" value="GGDEF_dom"/>
</dbReference>
<name>A0A2K9LKB0_9GAMM</name>
<organism evidence="7 8">
    <name type="scientific">Ketobacter alkanivorans</name>
    <dbReference type="NCBI Taxonomy" id="1917421"/>
    <lineage>
        <taxon>Bacteria</taxon>
        <taxon>Pseudomonadati</taxon>
        <taxon>Pseudomonadota</taxon>
        <taxon>Gammaproteobacteria</taxon>
        <taxon>Pseudomonadales</taxon>
        <taxon>Ketobacteraceae</taxon>
        <taxon>Ketobacter</taxon>
    </lineage>
</organism>
<reference evidence="8" key="1">
    <citation type="submission" date="2017-08" db="EMBL/GenBank/DDBJ databases">
        <title>Direct submision.</title>
        <authorList>
            <person name="Kim S.-J."/>
            <person name="Rhee S.-K."/>
        </authorList>
    </citation>
    <scope>NUCLEOTIDE SEQUENCE [LARGE SCALE GENOMIC DNA]</scope>
    <source>
        <strain evidence="8">GI5</strain>
    </source>
</reference>
<dbReference type="CDD" id="cd01949">
    <property type="entry name" value="GGDEF"/>
    <property type="match status" value="1"/>
</dbReference>
<keyword evidence="8" id="KW-1185">Reference proteome</keyword>
<dbReference type="NCBIfam" id="TIGR00254">
    <property type="entry name" value="GGDEF"/>
    <property type="match status" value="1"/>
</dbReference>
<evidence type="ECO:0000313" key="7">
    <source>
        <dbReference type="EMBL" id="AUM12796.1"/>
    </source>
</evidence>
<dbReference type="FunFam" id="3.30.70.270:FF:000001">
    <property type="entry name" value="Diguanylate cyclase domain protein"/>
    <property type="match status" value="1"/>
</dbReference>
<evidence type="ECO:0000256" key="3">
    <source>
        <dbReference type="ARBA" id="ARBA00034247"/>
    </source>
</evidence>
<dbReference type="Proteomes" id="UP000235116">
    <property type="component" value="Chromosome"/>
</dbReference>
<evidence type="ECO:0000256" key="1">
    <source>
        <dbReference type="ARBA" id="ARBA00001946"/>
    </source>
</evidence>
<comment type="catalytic activity">
    <reaction evidence="3">
        <text>2 GTP = 3',3'-c-di-GMP + 2 diphosphate</text>
        <dbReference type="Rhea" id="RHEA:24898"/>
        <dbReference type="ChEBI" id="CHEBI:33019"/>
        <dbReference type="ChEBI" id="CHEBI:37565"/>
        <dbReference type="ChEBI" id="CHEBI:58805"/>
        <dbReference type="EC" id="2.7.7.65"/>
    </reaction>
</comment>
<dbReference type="EC" id="2.7.7.65" evidence="2"/>
<dbReference type="Pfam" id="PF20975">
    <property type="entry name" value="DGCcoil"/>
    <property type="match status" value="2"/>
</dbReference>
<feature type="compositionally biased region" description="Acidic residues" evidence="5">
    <location>
        <begin position="192"/>
        <end position="203"/>
    </location>
</feature>
<evidence type="ECO:0000259" key="6">
    <source>
        <dbReference type="PROSITE" id="PS50887"/>
    </source>
</evidence>
<dbReference type="InterPro" id="IPR043128">
    <property type="entry name" value="Rev_trsase/Diguanyl_cyclase"/>
</dbReference>
<dbReference type="InterPro" id="IPR050469">
    <property type="entry name" value="Diguanylate_Cyclase"/>
</dbReference>
<keyword evidence="4" id="KW-0175">Coiled coil</keyword>
<dbReference type="SUPFAM" id="SSF55073">
    <property type="entry name" value="Nucleotide cyclase"/>
    <property type="match status" value="1"/>
</dbReference>
<dbReference type="OrthoDB" id="9812260at2"/>
<dbReference type="Gene3D" id="3.30.70.270">
    <property type="match status" value="1"/>
</dbReference>
<evidence type="ECO:0000256" key="2">
    <source>
        <dbReference type="ARBA" id="ARBA00012528"/>
    </source>
</evidence>
<comment type="cofactor">
    <cofactor evidence="1">
        <name>Mg(2+)</name>
        <dbReference type="ChEBI" id="CHEBI:18420"/>
    </cofactor>
</comment>